<evidence type="ECO:0000313" key="3">
    <source>
        <dbReference type="Proteomes" id="UP001596549"/>
    </source>
</evidence>
<proteinExistence type="predicted"/>
<dbReference type="InterPro" id="IPR035895">
    <property type="entry name" value="HPr-like_sf"/>
</dbReference>
<organism evidence="2 3">
    <name type="scientific">Fictibacillus iocasae</name>
    <dbReference type="NCBI Taxonomy" id="2715437"/>
    <lineage>
        <taxon>Bacteria</taxon>
        <taxon>Bacillati</taxon>
        <taxon>Bacillota</taxon>
        <taxon>Bacilli</taxon>
        <taxon>Bacillales</taxon>
        <taxon>Fictibacillaceae</taxon>
        <taxon>Fictibacillus</taxon>
    </lineage>
</organism>
<sequence>MKTYFLLPEKMDSLRIQSMVQKANEFEHCQIFLEYKELKLNAKSLLSMSLLSGAEGMCCLHANGKDSLEALESIRALCTSVI</sequence>
<gene>
    <name evidence="2" type="ORF">ACFQPF_00655</name>
</gene>
<dbReference type="EMBL" id="JBHTCP010000002">
    <property type="protein sequence ID" value="MFC7370186.1"/>
    <property type="molecule type" value="Genomic_DNA"/>
</dbReference>
<reference evidence="3" key="1">
    <citation type="journal article" date="2019" name="Int. J. Syst. Evol. Microbiol.">
        <title>The Global Catalogue of Microorganisms (GCM) 10K type strain sequencing project: providing services to taxonomists for standard genome sequencing and annotation.</title>
        <authorList>
            <consortium name="The Broad Institute Genomics Platform"/>
            <consortium name="The Broad Institute Genome Sequencing Center for Infectious Disease"/>
            <person name="Wu L."/>
            <person name="Ma J."/>
        </authorList>
    </citation>
    <scope>NUCLEOTIDE SEQUENCE [LARGE SCALE GENOMIC DNA]</scope>
    <source>
        <strain evidence="3">NBRC 106396</strain>
    </source>
</reference>
<dbReference type="Pfam" id="PF00381">
    <property type="entry name" value="PTS-HPr"/>
    <property type="match status" value="1"/>
</dbReference>
<accession>A0ABW2NNE7</accession>
<comment type="caution">
    <text evidence="2">The sequence shown here is derived from an EMBL/GenBank/DDBJ whole genome shotgun (WGS) entry which is preliminary data.</text>
</comment>
<feature type="domain" description="HPr" evidence="1">
    <location>
        <begin position="18"/>
        <end position="78"/>
    </location>
</feature>
<dbReference type="RefSeq" id="WP_379744983.1">
    <property type="nucleotide sequence ID" value="NZ_JBHTCP010000002.1"/>
</dbReference>
<dbReference type="InterPro" id="IPR000032">
    <property type="entry name" value="HPr-like"/>
</dbReference>
<evidence type="ECO:0000259" key="1">
    <source>
        <dbReference type="Pfam" id="PF00381"/>
    </source>
</evidence>
<dbReference type="Gene3D" id="3.30.1340.10">
    <property type="entry name" value="HPr-like"/>
    <property type="match status" value="1"/>
</dbReference>
<protein>
    <submittedName>
        <fullName evidence="2">HPr family phosphocarrier protein</fullName>
    </submittedName>
</protein>
<dbReference type="SUPFAM" id="SSF55594">
    <property type="entry name" value="HPr-like"/>
    <property type="match status" value="1"/>
</dbReference>
<dbReference type="Proteomes" id="UP001596549">
    <property type="component" value="Unassembled WGS sequence"/>
</dbReference>
<evidence type="ECO:0000313" key="2">
    <source>
        <dbReference type="EMBL" id="MFC7370186.1"/>
    </source>
</evidence>
<keyword evidence="3" id="KW-1185">Reference proteome</keyword>
<name>A0ABW2NNE7_9BACL</name>